<name>A0A915PU67_9BILA</name>
<protein>
    <submittedName>
        <fullName evidence="6">Immunoglobulin I-set domain-containing protein</fullName>
    </submittedName>
</protein>
<reference evidence="6" key="1">
    <citation type="submission" date="2022-11" db="UniProtKB">
        <authorList>
            <consortium name="WormBaseParasite"/>
        </authorList>
    </citation>
    <scope>IDENTIFICATION</scope>
</reference>
<keyword evidence="2" id="KW-1015">Disulfide bond</keyword>
<evidence type="ECO:0000256" key="1">
    <source>
        <dbReference type="ARBA" id="ARBA00022737"/>
    </source>
</evidence>
<accession>A0A915PU67</accession>
<dbReference type="PANTHER" id="PTHR13817">
    <property type="entry name" value="TITIN"/>
    <property type="match status" value="1"/>
</dbReference>
<dbReference type="Pfam" id="PF07679">
    <property type="entry name" value="I-set"/>
    <property type="match status" value="2"/>
</dbReference>
<evidence type="ECO:0000256" key="2">
    <source>
        <dbReference type="ARBA" id="ARBA00023157"/>
    </source>
</evidence>
<keyword evidence="3" id="KW-0393">Immunoglobulin domain</keyword>
<sequence>MATNEINSLEFKSRSEKIVGKNRISESFDQGSKSFLRSGEMSSKGLTVKMLKKEMNVRTGDMVILLGAIISDDLDLNVSWYIDKKEVISGGRFRHWRKGFDCCMEIFDCNITDAGDIMCIVRAENYIASDNTILHVNDDDMAGIEPQFLQLLEFEEINDCLRLACQVSGYPTPYVTFHFRNRRIVSNQRITIDRNNDFWMVRINRCTVDDEGKYIAIARNRIGRTLSSCSVILRNKNPSTYIADV</sequence>
<evidence type="ECO:0000313" key="6">
    <source>
        <dbReference type="WBParaSite" id="sdigi.contig422.g8215.t1"/>
    </source>
</evidence>
<feature type="domain" description="Immunoglobulin I-set" evidence="4">
    <location>
        <begin position="159"/>
        <end position="231"/>
    </location>
</feature>
<dbReference type="InterPro" id="IPR013783">
    <property type="entry name" value="Ig-like_fold"/>
</dbReference>
<dbReference type="InterPro" id="IPR036179">
    <property type="entry name" value="Ig-like_dom_sf"/>
</dbReference>
<dbReference type="FunFam" id="2.60.40.10:FF:000032">
    <property type="entry name" value="palladin isoform X1"/>
    <property type="match status" value="1"/>
</dbReference>
<keyword evidence="5" id="KW-1185">Reference proteome</keyword>
<dbReference type="PANTHER" id="PTHR13817:SF73">
    <property type="entry name" value="FIBRONECTIN TYPE-III DOMAIN-CONTAINING PROTEIN"/>
    <property type="match status" value="1"/>
</dbReference>
<keyword evidence="1" id="KW-0677">Repeat</keyword>
<dbReference type="Proteomes" id="UP000887581">
    <property type="component" value="Unplaced"/>
</dbReference>
<evidence type="ECO:0000313" key="5">
    <source>
        <dbReference type="Proteomes" id="UP000887581"/>
    </source>
</evidence>
<organism evidence="5 6">
    <name type="scientific">Setaria digitata</name>
    <dbReference type="NCBI Taxonomy" id="48799"/>
    <lineage>
        <taxon>Eukaryota</taxon>
        <taxon>Metazoa</taxon>
        <taxon>Ecdysozoa</taxon>
        <taxon>Nematoda</taxon>
        <taxon>Chromadorea</taxon>
        <taxon>Rhabditida</taxon>
        <taxon>Spirurina</taxon>
        <taxon>Spiruromorpha</taxon>
        <taxon>Filarioidea</taxon>
        <taxon>Setariidae</taxon>
        <taxon>Setaria</taxon>
    </lineage>
</organism>
<dbReference type="AlphaFoldDB" id="A0A915PU67"/>
<dbReference type="InterPro" id="IPR050964">
    <property type="entry name" value="Striated_Muscle_Regulatory"/>
</dbReference>
<dbReference type="SUPFAM" id="SSF48726">
    <property type="entry name" value="Immunoglobulin"/>
    <property type="match status" value="2"/>
</dbReference>
<dbReference type="InterPro" id="IPR013098">
    <property type="entry name" value="Ig_I-set"/>
</dbReference>
<dbReference type="Gene3D" id="2.60.40.10">
    <property type="entry name" value="Immunoglobulins"/>
    <property type="match status" value="2"/>
</dbReference>
<evidence type="ECO:0000256" key="3">
    <source>
        <dbReference type="ARBA" id="ARBA00023319"/>
    </source>
</evidence>
<dbReference type="WBParaSite" id="sdigi.contig422.g8215.t1">
    <property type="protein sequence ID" value="sdigi.contig422.g8215.t1"/>
    <property type="gene ID" value="sdigi.contig422.g8215"/>
</dbReference>
<proteinExistence type="predicted"/>
<evidence type="ECO:0000259" key="4">
    <source>
        <dbReference type="Pfam" id="PF07679"/>
    </source>
</evidence>
<feature type="domain" description="Immunoglobulin I-set" evidence="4">
    <location>
        <begin position="53"/>
        <end position="124"/>
    </location>
</feature>